<dbReference type="EMBL" id="DF977471">
    <property type="protein sequence ID" value="GAW26269.1"/>
    <property type="molecule type" value="Genomic_DNA"/>
</dbReference>
<gene>
    <name evidence="1" type="ORF">SAMD00023353_2600220</name>
</gene>
<dbReference type="AlphaFoldDB" id="A0A1S8A8C7"/>
<protein>
    <submittedName>
        <fullName evidence="1">Uncharacterized protein</fullName>
    </submittedName>
</protein>
<reference evidence="1" key="1">
    <citation type="submission" date="2016-03" db="EMBL/GenBank/DDBJ databases">
        <title>Draft genome sequence of Rosellinia necatrix.</title>
        <authorList>
            <person name="Kanematsu S."/>
        </authorList>
    </citation>
    <scope>NUCLEOTIDE SEQUENCE [LARGE SCALE GENOMIC DNA]</scope>
    <source>
        <strain evidence="1">W97</strain>
    </source>
</reference>
<dbReference type="Proteomes" id="UP000054516">
    <property type="component" value="Unassembled WGS sequence"/>
</dbReference>
<sequence length="65" mass="7079">MPPAHKVGFAVVPEPGRAAVDRTAADRIGARRESMPGPSIKPYTDYAPLLHQPILIPGREEAHLR</sequence>
<evidence type="ECO:0000313" key="1">
    <source>
        <dbReference type="EMBL" id="GAW26269.1"/>
    </source>
</evidence>
<name>A0A1S8A8C7_ROSNE</name>
<evidence type="ECO:0000313" key="2">
    <source>
        <dbReference type="Proteomes" id="UP000054516"/>
    </source>
</evidence>
<keyword evidence="2" id="KW-1185">Reference proteome</keyword>
<organism evidence="1">
    <name type="scientific">Rosellinia necatrix</name>
    <name type="common">White root-rot fungus</name>
    <dbReference type="NCBI Taxonomy" id="77044"/>
    <lineage>
        <taxon>Eukaryota</taxon>
        <taxon>Fungi</taxon>
        <taxon>Dikarya</taxon>
        <taxon>Ascomycota</taxon>
        <taxon>Pezizomycotina</taxon>
        <taxon>Sordariomycetes</taxon>
        <taxon>Xylariomycetidae</taxon>
        <taxon>Xylariales</taxon>
        <taxon>Xylariaceae</taxon>
        <taxon>Rosellinia</taxon>
    </lineage>
</organism>
<accession>A0A1S8A8C7</accession>
<proteinExistence type="predicted"/>